<keyword evidence="2" id="KW-1185">Reference proteome</keyword>
<dbReference type="AlphaFoldDB" id="A0A9P4LIQ1"/>
<organism evidence="1 2">
    <name type="scientific">Setomelanomma holmii</name>
    <dbReference type="NCBI Taxonomy" id="210430"/>
    <lineage>
        <taxon>Eukaryota</taxon>
        <taxon>Fungi</taxon>
        <taxon>Dikarya</taxon>
        <taxon>Ascomycota</taxon>
        <taxon>Pezizomycotina</taxon>
        <taxon>Dothideomycetes</taxon>
        <taxon>Pleosporomycetidae</taxon>
        <taxon>Pleosporales</taxon>
        <taxon>Pleosporineae</taxon>
        <taxon>Phaeosphaeriaceae</taxon>
        <taxon>Setomelanomma</taxon>
    </lineage>
</organism>
<gene>
    <name evidence="1" type="ORF">EK21DRAFT_92085</name>
</gene>
<dbReference type="EMBL" id="ML978236">
    <property type="protein sequence ID" value="KAF2026838.1"/>
    <property type="molecule type" value="Genomic_DNA"/>
</dbReference>
<evidence type="ECO:0000313" key="1">
    <source>
        <dbReference type="EMBL" id="KAF2026838.1"/>
    </source>
</evidence>
<protein>
    <submittedName>
        <fullName evidence="1">Uncharacterized protein</fullName>
    </submittedName>
</protein>
<reference evidence="1" key="1">
    <citation type="journal article" date="2020" name="Stud. Mycol.">
        <title>101 Dothideomycetes genomes: a test case for predicting lifestyles and emergence of pathogens.</title>
        <authorList>
            <person name="Haridas S."/>
            <person name="Albert R."/>
            <person name="Binder M."/>
            <person name="Bloem J."/>
            <person name="Labutti K."/>
            <person name="Salamov A."/>
            <person name="Andreopoulos B."/>
            <person name="Baker S."/>
            <person name="Barry K."/>
            <person name="Bills G."/>
            <person name="Bluhm B."/>
            <person name="Cannon C."/>
            <person name="Castanera R."/>
            <person name="Culley D."/>
            <person name="Daum C."/>
            <person name="Ezra D."/>
            <person name="Gonzalez J."/>
            <person name="Henrissat B."/>
            <person name="Kuo A."/>
            <person name="Liang C."/>
            <person name="Lipzen A."/>
            <person name="Lutzoni F."/>
            <person name="Magnuson J."/>
            <person name="Mondo S."/>
            <person name="Nolan M."/>
            <person name="Ohm R."/>
            <person name="Pangilinan J."/>
            <person name="Park H.-J."/>
            <person name="Ramirez L."/>
            <person name="Alfaro M."/>
            <person name="Sun H."/>
            <person name="Tritt A."/>
            <person name="Yoshinaga Y."/>
            <person name="Zwiers L.-H."/>
            <person name="Turgeon B."/>
            <person name="Goodwin S."/>
            <person name="Spatafora J."/>
            <person name="Crous P."/>
            <person name="Grigoriev I."/>
        </authorList>
    </citation>
    <scope>NUCLEOTIDE SEQUENCE</scope>
    <source>
        <strain evidence="1">CBS 110217</strain>
    </source>
</reference>
<accession>A0A9P4LIQ1</accession>
<sequence>MTAPEGYVPDCDNAQPQTHMIGEQLPRGARTWWSKCALTKSQVAYIVFRQWLFARNFERDMNDAFEHPYPARAEESSLRDLEMGDEIRQTGAHDISNNEDNMPKPTSKRAFRWTRVHSHFALMVGFTFDSSASQINIFPEGRTRLTLTVPALQKITAREPSLIPDKLSTLLHAVCCLII</sequence>
<dbReference type="Proteomes" id="UP000799777">
    <property type="component" value="Unassembled WGS sequence"/>
</dbReference>
<evidence type="ECO:0000313" key="2">
    <source>
        <dbReference type="Proteomes" id="UP000799777"/>
    </source>
</evidence>
<name>A0A9P4LIQ1_9PLEO</name>
<comment type="caution">
    <text evidence="1">The sequence shown here is derived from an EMBL/GenBank/DDBJ whole genome shotgun (WGS) entry which is preliminary data.</text>
</comment>
<proteinExistence type="predicted"/>